<dbReference type="AlphaFoldDB" id="A0A0N9XR22"/>
<feature type="region of interest" description="Disordered" evidence="1">
    <location>
        <begin position="1"/>
        <end position="25"/>
    </location>
</feature>
<organism evidence="2 3">
    <name type="scientific">Mycolicibacterium fortuitum</name>
    <name type="common">Mycobacterium fortuitum</name>
    <dbReference type="NCBI Taxonomy" id="1766"/>
    <lineage>
        <taxon>Bacteria</taxon>
        <taxon>Bacillati</taxon>
        <taxon>Actinomycetota</taxon>
        <taxon>Actinomycetes</taxon>
        <taxon>Mycobacteriales</taxon>
        <taxon>Mycobacteriaceae</taxon>
        <taxon>Mycolicibacterium</taxon>
    </lineage>
</organism>
<gene>
    <name evidence="2" type="ORF">XA26_24030</name>
</gene>
<proteinExistence type="predicted"/>
<dbReference type="PATRIC" id="fig|1766.6.peg.2386"/>
<dbReference type="KEGG" id="mft:XA26_24030"/>
<evidence type="ECO:0000313" key="2">
    <source>
        <dbReference type="EMBL" id="ALI26246.1"/>
    </source>
</evidence>
<feature type="compositionally biased region" description="Basic residues" evidence="1">
    <location>
        <begin position="13"/>
        <end position="23"/>
    </location>
</feature>
<evidence type="ECO:0000313" key="3">
    <source>
        <dbReference type="Proteomes" id="UP000057134"/>
    </source>
</evidence>
<protein>
    <submittedName>
        <fullName evidence="2">Uncharacterized protein</fullName>
    </submittedName>
</protein>
<name>A0A0N9XR22_MYCFO</name>
<dbReference type="Proteomes" id="UP000057134">
    <property type="component" value="Chromosome"/>
</dbReference>
<sequence length="74" mass="8559">MNDRPRFAAPPRHIPHIRGHRRSAGSGCSKTWYTYVPSLYLSFTTRPQRHVHPSRRFPLRLSCVAGYTHSKKTA</sequence>
<dbReference type="EMBL" id="CP011269">
    <property type="protein sequence ID" value="ALI26246.1"/>
    <property type="molecule type" value="Genomic_DNA"/>
</dbReference>
<dbReference type="STRING" id="1766.XA26_24030"/>
<accession>A0A0N9XR22</accession>
<keyword evidence="3" id="KW-1185">Reference proteome</keyword>
<evidence type="ECO:0000256" key="1">
    <source>
        <dbReference type="SAM" id="MobiDB-lite"/>
    </source>
</evidence>
<reference evidence="2 3" key="1">
    <citation type="journal article" date="2015" name="MBio">
        <title>Enzymatic Degradation of Phenazines Can Generate Energy and Protect Sensitive Organisms from Toxicity.</title>
        <authorList>
            <person name="Costa K.C."/>
            <person name="Bergkessel M."/>
            <person name="Saunders S."/>
            <person name="Korlach J."/>
            <person name="Newman D.K."/>
        </authorList>
    </citation>
    <scope>NUCLEOTIDE SEQUENCE [LARGE SCALE GENOMIC DNA]</scope>
    <source>
        <strain evidence="2 3">CT6</strain>
    </source>
</reference>